<sequence>MAPTASYDDPPPVRTGLSFHDANIALLARESYFFVHQGVLMRHSKVLADAISDLGLCGPSTVLKGNPLLKLDDDPTELHWFLLALYDGISTLNYNCADFPVVSALLRLSTKYEVDRIRGDLIQGLAQIWPKFLSQWEAREANATNTDGSYLPRQCYPHPIQVINLAQSTNTLALLPAAFYDLCRYPPSEAVAGLIASPSSEPEYLTDEDLMRLLRGKEHASRFLSTFIVNHLEGREPSLHCIYRRDNSPARRRHCQAAFEAMTFEILRNLNGVICHRTLDPLAAILDIDLTQLRTNTTVQPTSGYCVCDRCRLAYEEVVEQAREELWRKLPVWFDIDIHCWD</sequence>
<accession>A0ACD3B7T7</accession>
<reference evidence="1 2" key="1">
    <citation type="journal article" date="2019" name="Nat. Ecol. Evol.">
        <title>Megaphylogeny resolves global patterns of mushroom evolution.</title>
        <authorList>
            <person name="Varga T."/>
            <person name="Krizsan K."/>
            <person name="Foldi C."/>
            <person name="Dima B."/>
            <person name="Sanchez-Garcia M."/>
            <person name="Sanchez-Ramirez S."/>
            <person name="Szollosi G.J."/>
            <person name="Szarkandi J.G."/>
            <person name="Papp V."/>
            <person name="Albert L."/>
            <person name="Andreopoulos W."/>
            <person name="Angelini C."/>
            <person name="Antonin V."/>
            <person name="Barry K.W."/>
            <person name="Bougher N.L."/>
            <person name="Buchanan P."/>
            <person name="Buyck B."/>
            <person name="Bense V."/>
            <person name="Catcheside P."/>
            <person name="Chovatia M."/>
            <person name="Cooper J."/>
            <person name="Damon W."/>
            <person name="Desjardin D."/>
            <person name="Finy P."/>
            <person name="Geml J."/>
            <person name="Haridas S."/>
            <person name="Hughes K."/>
            <person name="Justo A."/>
            <person name="Karasinski D."/>
            <person name="Kautmanova I."/>
            <person name="Kiss B."/>
            <person name="Kocsube S."/>
            <person name="Kotiranta H."/>
            <person name="LaButti K.M."/>
            <person name="Lechner B.E."/>
            <person name="Liimatainen K."/>
            <person name="Lipzen A."/>
            <person name="Lukacs Z."/>
            <person name="Mihaltcheva S."/>
            <person name="Morgado L.N."/>
            <person name="Niskanen T."/>
            <person name="Noordeloos M.E."/>
            <person name="Ohm R.A."/>
            <person name="Ortiz-Santana B."/>
            <person name="Ovrebo C."/>
            <person name="Racz N."/>
            <person name="Riley R."/>
            <person name="Savchenko A."/>
            <person name="Shiryaev A."/>
            <person name="Soop K."/>
            <person name="Spirin V."/>
            <person name="Szebenyi C."/>
            <person name="Tomsovsky M."/>
            <person name="Tulloss R.E."/>
            <person name="Uehling J."/>
            <person name="Grigoriev I.V."/>
            <person name="Vagvolgyi C."/>
            <person name="Papp T."/>
            <person name="Martin F.M."/>
            <person name="Miettinen O."/>
            <person name="Hibbett D.S."/>
            <person name="Nagy L.G."/>
        </authorList>
    </citation>
    <scope>NUCLEOTIDE SEQUENCE [LARGE SCALE GENOMIC DNA]</scope>
    <source>
        <strain evidence="1 2">NL-1719</strain>
    </source>
</reference>
<evidence type="ECO:0000313" key="1">
    <source>
        <dbReference type="EMBL" id="TFK74064.1"/>
    </source>
</evidence>
<protein>
    <submittedName>
        <fullName evidence="1">Uncharacterized protein</fullName>
    </submittedName>
</protein>
<gene>
    <name evidence="1" type="ORF">BDN72DRAFT_123245</name>
</gene>
<dbReference type="EMBL" id="ML208271">
    <property type="protein sequence ID" value="TFK74064.1"/>
    <property type="molecule type" value="Genomic_DNA"/>
</dbReference>
<dbReference type="Proteomes" id="UP000308600">
    <property type="component" value="Unassembled WGS sequence"/>
</dbReference>
<organism evidence="1 2">
    <name type="scientific">Pluteus cervinus</name>
    <dbReference type="NCBI Taxonomy" id="181527"/>
    <lineage>
        <taxon>Eukaryota</taxon>
        <taxon>Fungi</taxon>
        <taxon>Dikarya</taxon>
        <taxon>Basidiomycota</taxon>
        <taxon>Agaricomycotina</taxon>
        <taxon>Agaricomycetes</taxon>
        <taxon>Agaricomycetidae</taxon>
        <taxon>Agaricales</taxon>
        <taxon>Pluteineae</taxon>
        <taxon>Pluteaceae</taxon>
        <taxon>Pluteus</taxon>
    </lineage>
</organism>
<proteinExistence type="predicted"/>
<keyword evidence="2" id="KW-1185">Reference proteome</keyword>
<name>A0ACD3B7T7_9AGAR</name>
<evidence type="ECO:0000313" key="2">
    <source>
        <dbReference type="Proteomes" id="UP000308600"/>
    </source>
</evidence>